<organism evidence="6 7">
    <name type="scientific">Peptoniphilus olsenii</name>
    <dbReference type="NCBI Taxonomy" id="411570"/>
    <lineage>
        <taxon>Bacteria</taxon>
        <taxon>Bacillati</taxon>
        <taxon>Bacillota</taxon>
        <taxon>Tissierellia</taxon>
        <taxon>Tissierellales</taxon>
        <taxon>Peptoniphilaceae</taxon>
        <taxon>Peptoniphilus</taxon>
    </lineage>
</organism>
<dbReference type="InterPro" id="IPR058245">
    <property type="entry name" value="NreC/VraR/RcsB-like_REC"/>
</dbReference>
<evidence type="ECO:0000313" key="6">
    <source>
        <dbReference type="EMBL" id="MET3618234.1"/>
    </source>
</evidence>
<dbReference type="InterPro" id="IPR036388">
    <property type="entry name" value="WH-like_DNA-bd_sf"/>
</dbReference>
<dbReference type="InterPro" id="IPR011006">
    <property type="entry name" value="CheY-like_superfamily"/>
</dbReference>
<feature type="modified residue" description="4-aspartylphosphate" evidence="3">
    <location>
        <position position="52"/>
    </location>
</feature>
<dbReference type="Gene3D" id="3.40.50.2300">
    <property type="match status" value="1"/>
</dbReference>
<dbReference type="SUPFAM" id="SSF52172">
    <property type="entry name" value="CheY-like"/>
    <property type="match status" value="1"/>
</dbReference>
<name>A0ABV2JEP9_9FIRM</name>
<dbReference type="InterPro" id="IPR051015">
    <property type="entry name" value="EvgA-like"/>
</dbReference>
<evidence type="ECO:0000256" key="1">
    <source>
        <dbReference type="ARBA" id="ARBA00022553"/>
    </source>
</evidence>
<evidence type="ECO:0000256" key="3">
    <source>
        <dbReference type="PROSITE-ProRule" id="PRU00169"/>
    </source>
</evidence>
<keyword evidence="2 6" id="KW-0238">DNA-binding</keyword>
<keyword evidence="1 3" id="KW-0597">Phosphoprotein</keyword>
<dbReference type="InterPro" id="IPR016032">
    <property type="entry name" value="Sig_transdc_resp-reg_C-effctor"/>
</dbReference>
<dbReference type="SMART" id="SM00421">
    <property type="entry name" value="HTH_LUXR"/>
    <property type="match status" value="1"/>
</dbReference>
<dbReference type="PROSITE" id="PS50043">
    <property type="entry name" value="HTH_LUXR_2"/>
    <property type="match status" value="1"/>
</dbReference>
<gene>
    <name evidence="6" type="ORF">ABID14_001872</name>
</gene>
<dbReference type="CDD" id="cd17535">
    <property type="entry name" value="REC_NarL-like"/>
    <property type="match status" value="1"/>
</dbReference>
<dbReference type="Proteomes" id="UP001549162">
    <property type="component" value="Unassembled WGS sequence"/>
</dbReference>
<feature type="domain" description="HTH luxR-type" evidence="4">
    <location>
        <begin position="131"/>
        <end position="196"/>
    </location>
</feature>
<dbReference type="PANTHER" id="PTHR45566">
    <property type="entry name" value="HTH-TYPE TRANSCRIPTIONAL REGULATOR YHJB-RELATED"/>
    <property type="match status" value="1"/>
</dbReference>
<evidence type="ECO:0000259" key="5">
    <source>
        <dbReference type="PROSITE" id="PS50110"/>
    </source>
</evidence>
<reference evidence="6 7" key="1">
    <citation type="submission" date="2024-06" db="EMBL/GenBank/DDBJ databases">
        <title>Genomic Encyclopedia of Type Strains, Phase IV (KMG-IV): sequencing the most valuable type-strain genomes for metagenomic binning, comparative biology and taxonomic classification.</title>
        <authorList>
            <person name="Goeker M."/>
        </authorList>
    </citation>
    <scope>NUCLEOTIDE SEQUENCE [LARGE SCALE GENOMIC DNA]</scope>
    <source>
        <strain evidence="6 7">DSM 21460</strain>
    </source>
</reference>
<comment type="caution">
    <text evidence="6">The sequence shown here is derived from an EMBL/GenBank/DDBJ whole genome shotgun (WGS) entry which is preliminary data.</text>
</comment>
<dbReference type="Pfam" id="PF00072">
    <property type="entry name" value="Response_reg"/>
    <property type="match status" value="1"/>
</dbReference>
<dbReference type="Gene3D" id="1.10.10.10">
    <property type="entry name" value="Winged helix-like DNA-binding domain superfamily/Winged helix DNA-binding domain"/>
    <property type="match status" value="1"/>
</dbReference>
<protein>
    <submittedName>
        <fullName evidence="6">DNA-binding NarL/FixJ family response regulator</fullName>
    </submittedName>
</protein>
<dbReference type="EMBL" id="JBEPMA010000018">
    <property type="protein sequence ID" value="MET3618234.1"/>
    <property type="molecule type" value="Genomic_DNA"/>
</dbReference>
<evidence type="ECO:0000313" key="7">
    <source>
        <dbReference type="Proteomes" id="UP001549162"/>
    </source>
</evidence>
<dbReference type="PROSITE" id="PS50110">
    <property type="entry name" value="RESPONSE_REGULATORY"/>
    <property type="match status" value="1"/>
</dbReference>
<keyword evidence="7" id="KW-1185">Reference proteome</keyword>
<dbReference type="SUPFAM" id="SSF46894">
    <property type="entry name" value="C-terminal effector domain of the bipartite response regulators"/>
    <property type="match status" value="1"/>
</dbReference>
<dbReference type="SMART" id="SM00448">
    <property type="entry name" value="REC"/>
    <property type="match status" value="1"/>
</dbReference>
<dbReference type="PANTHER" id="PTHR45566:SF2">
    <property type="entry name" value="NARL SUBFAMILY"/>
    <property type="match status" value="1"/>
</dbReference>
<dbReference type="GO" id="GO:0003677">
    <property type="term" value="F:DNA binding"/>
    <property type="evidence" value="ECO:0007669"/>
    <property type="project" value="UniProtKB-KW"/>
</dbReference>
<evidence type="ECO:0000256" key="2">
    <source>
        <dbReference type="ARBA" id="ARBA00023125"/>
    </source>
</evidence>
<evidence type="ECO:0000259" key="4">
    <source>
        <dbReference type="PROSITE" id="PS50043"/>
    </source>
</evidence>
<accession>A0ABV2JEP9</accession>
<feature type="domain" description="Response regulatory" evidence="5">
    <location>
        <begin position="2"/>
        <end position="121"/>
    </location>
</feature>
<dbReference type="Pfam" id="PF00196">
    <property type="entry name" value="GerE"/>
    <property type="match status" value="1"/>
</dbReference>
<proteinExistence type="predicted"/>
<dbReference type="InterPro" id="IPR000792">
    <property type="entry name" value="Tscrpt_reg_LuxR_C"/>
</dbReference>
<dbReference type="InterPro" id="IPR001789">
    <property type="entry name" value="Sig_transdc_resp-reg_receiver"/>
</dbReference>
<sequence>MKILLIEDHKMMASALKELIEKDEYFHIDILEDLDKLCDKNYLYNYDIILIDINLNGMKTSLNGLNLAERILKENKKLKIVILSGYNYEYYIKKAKNIGIFGFITKDEDVEILKRKLKSIYLYNNKYFDDEKKSIEKLTENEVQIVKLYCSGLKRSEVAKSIFISERSLAVMLNRIYDKLGVNNYQELMKKSIDLGIIDTF</sequence>
<dbReference type="RefSeq" id="WP_354369358.1">
    <property type="nucleotide sequence ID" value="NZ_JBEPMA010000018.1"/>
</dbReference>